<name>A0A2S8GH92_9BACT</name>
<dbReference type="EMBL" id="PUHZ01000022">
    <property type="protein sequence ID" value="PQO43832.1"/>
    <property type="molecule type" value="Genomic_DNA"/>
</dbReference>
<organism evidence="1 2">
    <name type="scientific">Blastopirellula marina</name>
    <dbReference type="NCBI Taxonomy" id="124"/>
    <lineage>
        <taxon>Bacteria</taxon>
        <taxon>Pseudomonadati</taxon>
        <taxon>Planctomycetota</taxon>
        <taxon>Planctomycetia</taxon>
        <taxon>Pirellulales</taxon>
        <taxon>Pirellulaceae</taxon>
        <taxon>Blastopirellula</taxon>
    </lineage>
</organism>
<reference evidence="1 2" key="1">
    <citation type="submission" date="2018-02" db="EMBL/GenBank/DDBJ databases">
        <title>Comparative genomes isolates from brazilian mangrove.</title>
        <authorList>
            <person name="Araujo J.E."/>
            <person name="Taketani R.G."/>
            <person name="Silva M.C.P."/>
            <person name="Loureco M.V."/>
            <person name="Andreote F.D."/>
        </authorList>
    </citation>
    <scope>NUCLEOTIDE SEQUENCE [LARGE SCALE GENOMIC DNA]</scope>
    <source>
        <strain evidence="1 2">Nap-Phe MGV</strain>
    </source>
</reference>
<gene>
    <name evidence="1" type="ORF">C5Y93_21845</name>
</gene>
<sequence length="90" mass="10182">MMRRRDLATIRAALRFWRDEIVPHGVNAASPYFRAGDPSPLERAELIRLLGNLETLKIGYVKVDPVGKKVLQTRIQAKPQRNGAAILYRG</sequence>
<dbReference type="AlphaFoldDB" id="A0A2S8GH92"/>
<dbReference type="OrthoDB" id="291565at2"/>
<evidence type="ECO:0000313" key="1">
    <source>
        <dbReference type="EMBL" id="PQO43832.1"/>
    </source>
</evidence>
<protein>
    <submittedName>
        <fullName evidence="1">Uncharacterized protein</fullName>
    </submittedName>
</protein>
<accession>A0A2S8GH92</accession>
<comment type="caution">
    <text evidence="1">The sequence shown here is derived from an EMBL/GenBank/DDBJ whole genome shotgun (WGS) entry which is preliminary data.</text>
</comment>
<dbReference type="Proteomes" id="UP000237819">
    <property type="component" value="Unassembled WGS sequence"/>
</dbReference>
<evidence type="ECO:0000313" key="2">
    <source>
        <dbReference type="Proteomes" id="UP000237819"/>
    </source>
</evidence>
<proteinExistence type="predicted"/>
<dbReference type="RefSeq" id="WP_105337588.1">
    <property type="nucleotide sequence ID" value="NZ_PUHZ01000022.1"/>
</dbReference>